<dbReference type="GO" id="GO:0005524">
    <property type="term" value="F:ATP binding"/>
    <property type="evidence" value="ECO:0007669"/>
    <property type="project" value="UniProtKB-KW"/>
</dbReference>
<organism evidence="6 7">
    <name type="scientific">Rhodnius prolixus</name>
    <name type="common">Triatomid bug</name>
    <dbReference type="NCBI Taxonomy" id="13249"/>
    <lineage>
        <taxon>Eukaryota</taxon>
        <taxon>Metazoa</taxon>
        <taxon>Ecdysozoa</taxon>
        <taxon>Arthropoda</taxon>
        <taxon>Hexapoda</taxon>
        <taxon>Insecta</taxon>
        <taxon>Pterygota</taxon>
        <taxon>Neoptera</taxon>
        <taxon>Paraneoptera</taxon>
        <taxon>Hemiptera</taxon>
        <taxon>Heteroptera</taxon>
        <taxon>Panheteroptera</taxon>
        <taxon>Cimicomorpha</taxon>
        <taxon>Reduviidae</taxon>
        <taxon>Triatominae</taxon>
        <taxon>Rhodnius</taxon>
    </lineage>
</organism>
<dbReference type="InterPro" id="IPR036371">
    <property type="entry name" value="TPK_B1-bd_sf"/>
</dbReference>
<evidence type="ECO:0000256" key="4">
    <source>
        <dbReference type="ARBA" id="ARBA00022840"/>
    </source>
</evidence>
<dbReference type="eggNOG" id="KOG3153">
    <property type="taxonomic scope" value="Eukaryota"/>
</dbReference>
<dbReference type="InterPro" id="IPR007371">
    <property type="entry name" value="TPK_catalytic"/>
</dbReference>
<evidence type="ECO:0000256" key="2">
    <source>
        <dbReference type="ARBA" id="ARBA00022741"/>
    </source>
</evidence>
<dbReference type="PANTHER" id="PTHR13622">
    <property type="entry name" value="THIAMIN PYROPHOSPHOKINASE"/>
    <property type="match status" value="1"/>
</dbReference>
<evidence type="ECO:0000256" key="3">
    <source>
        <dbReference type="ARBA" id="ARBA00022777"/>
    </source>
</evidence>
<dbReference type="OMA" id="HHLYMMT"/>
<keyword evidence="1" id="KW-0808">Transferase</keyword>
<keyword evidence="2" id="KW-0547">Nucleotide-binding</keyword>
<keyword evidence="4" id="KW-0067">ATP-binding</keyword>
<dbReference type="SMART" id="SM00983">
    <property type="entry name" value="TPK_B1_binding"/>
    <property type="match status" value="1"/>
</dbReference>
<evidence type="ECO:0000313" key="6">
    <source>
        <dbReference type="EnsemblMetazoa" id="RPRC000784-PA"/>
    </source>
</evidence>
<dbReference type="SUPFAM" id="SSF63999">
    <property type="entry name" value="Thiamin pyrophosphokinase, catalytic domain"/>
    <property type="match status" value="1"/>
</dbReference>
<dbReference type="InterPro" id="IPR036759">
    <property type="entry name" value="TPK_catalytic_sf"/>
</dbReference>
<dbReference type="CDD" id="cd07995">
    <property type="entry name" value="TPK"/>
    <property type="match status" value="1"/>
</dbReference>
<dbReference type="FunCoup" id="T1H9T0">
    <property type="interactions" value="361"/>
</dbReference>
<dbReference type="HOGENOM" id="CLU_044237_0_1_1"/>
<dbReference type="Gene3D" id="2.60.120.320">
    <property type="entry name" value="Thiamin pyrophosphokinase, thiamin-binding domain"/>
    <property type="match status" value="1"/>
</dbReference>
<dbReference type="VEuPathDB" id="VectorBase:RPRC000784"/>
<dbReference type="STRING" id="13249.T1H9T0"/>
<dbReference type="GO" id="GO:0009229">
    <property type="term" value="P:thiamine diphosphate biosynthetic process"/>
    <property type="evidence" value="ECO:0007669"/>
    <property type="project" value="InterPro"/>
</dbReference>
<dbReference type="GO" id="GO:0006772">
    <property type="term" value="P:thiamine metabolic process"/>
    <property type="evidence" value="ECO:0007669"/>
    <property type="project" value="InterPro"/>
</dbReference>
<dbReference type="Pfam" id="PF04265">
    <property type="entry name" value="TPK_B1_binding"/>
    <property type="match status" value="1"/>
</dbReference>
<dbReference type="AlphaFoldDB" id="T1H9T0"/>
<dbReference type="InterPro" id="IPR007373">
    <property type="entry name" value="Thiamin_PyroPKinase_B1-bd"/>
</dbReference>
<feature type="domain" description="Thiamin pyrophosphokinase thiamin-binding" evidence="5">
    <location>
        <begin position="216"/>
        <end position="285"/>
    </location>
</feature>
<dbReference type="InParanoid" id="T1H9T0"/>
<evidence type="ECO:0000256" key="1">
    <source>
        <dbReference type="ARBA" id="ARBA00022679"/>
    </source>
</evidence>
<keyword evidence="7" id="KW-1185">Reference proteome</keyword>
<reference evidence="6" key="1">
    <citation type="submission" date="2015-05" db="UniProtKB">
        <authorList>
            <consortium name="EnsemblMetazoa"/>
        </authorList>
    </citation>
    <scope>IDENTIFICATION</scope>
</reference>
<dbReference type="PANTHER" id="PTHR13622:SF8">
    <property type="entry name" value="THIAMIN PYROPHOSPHOKINASE 1"/>
    <property type="match status" value="1"/>
</dbReference>
<dbReference type="GO" id="GO:0004788">
    <property type="term" value="F:thiamine diphosphokinase activity"/>
    <property type="evidence" value="ECO:0007669"/>
    <property type="project" value="InterPro"/>
</dbReference>
<dbReference type="GO" id="GO:0016301">
    <property type="term" value="F:kinase activity"/>
    <property type="evidence" value="ECO:0007669"/>
    <property type="project" value="UniProtKB-KW"/>
</dbReference>
<sequence length="295" mass="33735">MEISAYQCDLAEVLRDNYCLVVNDLAKRALLTTERSIITGIMECFSWSPLDLSKKYQFNLGNYALIILNRPIVLPPNEMMTLWKEATIRTTVDGGTTRWFDFLKQHNIDVTFPDIVSGDFDSISSSLLNTCEENGVYVEKTPDQNYTDFEKSLYIIKQRCDKKLDSLLVILDVSGRLDHTFSNLNTLHRTRSIFSDYHTKAYLLTSVSLTWILNPGHHTISIPSYIRDEEEWCGILPFTPVKNHITTTGLKWNLDKQTVEFGGLISSSNTYDGSPEVTLTTDAEIIWCMGYRKET</sequence>
<dbReference type="SUPFAM" id="SSF63862">
    <property type="entry name" value="Thiamin pyrophosphokinase, substrate-binding domain"/>
    <property type="match status" value="1"/>
</dbReference>
<proteinExistence type="predicted"/>
<protein>
    <submittedName>
        <fullName evidence="6">Thiamine diphosphokinase</fullName>
    </submittedName>
</protein>
<dbReference type="InterPro" id="IPR006282">
    <property type="entry name" value="Thi_PPkinase"/>
</dbReference>
<evidence type="ECO:0000259" key="5">
    <source>
        <dbReference type="SMART" id="SM00983"/>
    </source>
</evidence>
<evidence type="ECO:0000313" key="7">
    <source>
        <dbReference type="Proteomes" id="UP000015103"/>
    </source>
</evidence>
<dbReference type="EnsemblMetazoa" id="RPRC000784-RA">
    <property type="protein sequence ID" value="RPRC000784-PA"/>
    <property type="gene ID" value="RPRC000784"/>
</dbReference>
<dbReference type="Gene3D" id="3.40.50.10240">
    <property type="entry name" value="Thiamin pyrophosphokinase, catalytic domain"/>
    <property type="match status" value="1"/>
</dbReference>
<accession>T1H9T0</accession>
<dbReference type="FunFam" id="2.60.120.320:FF:000001">
    <property type="entry name" value="Thiamine pyrophosphokinase"/>
    <property type="match status" value="1"/>
</dbReference>
<name>T1H9T0_RHOPR</name>
<dbReference type="Pfam" id="PF04263">
    <property type="entry name" value="TPK_catalytic"/>
    <property type="match status" value="1"/>
</dbReference>
<dbReference type="Proteomes" id="UP000015103">
    <property type="component" value="Unassembled WGS sequence"/>
</dbReference>
<dbReference type="NCBIfam" id="TIGR01378">
    <property type="entry name" value="thi_PPkinase"/>
    <property type="match status" value="1"/>
</dbReference>
<dbReference type="EMBL" id="ACPB03022058">
    <property type="status" value="NOT_ANNOTATED_CDS"/>
    <property type="molecule type" value="Genomic_DNA"/>
</dbReference>
<dbReference type="GO" id="GO:0030975">
    <property type="term" value="F:thiamine binding"/>
    <property type="evidence" value="ECO:0007669"/>
    <property type="project" value="InterPro"/>
</dbReference>
<keyword evidence="3" id="KW-0418">Kinase</keyword>